<dbReference type="EMBL" id="JABWAB010000001">
    <property type="protein sequence ID" value="KAF6059472.1"/>
    <property type="molecule type" value="Genomic_DNA"/>
</dbReference>
<organism evidence="1 2">
    <name type="scientific">Candida parapsilosis</name>
    <name type="common">Yeast</name>
    <dbReference type="NCBI Taxonomy" id="5480"/>
    <lineage>
        <taxon>Eukaryota</taxon>
        <taxon>Fungi</taxon>
        <taxon>Dikarya</taxon>
        <taxon>Ascomycota</taxon>
        <taxon>Saccharomycotina</taxon>
        <taxon>Pichiomycetes</taxon>
        <taxon>Debaryomycetaceae</taxon>
        <taxon>Candida/Lodderomyces clade</taxon>
        <taxon>Candida</taxon>
    </lineage>
</organism>
<protein>
    <submittedName>
        <fullName evidence="1">Extracellular mutant protein 11 family protein</fullName>
    </submittedName>
</protein>
<proteinExistence type="predicted"/>
<evidence type="ECO:0000313" key="2">
    <source>
        <dbReference type="Proteomes" id="UP000590412"/>
    </source>
</evidence>
<dbReference type="AlphaFoldDB" id="A0A8X7NSB0"/>
<comment type="caution">
    <text evidence="1">The sequence shown here is derived from an EMBL/GenBank/DDBJ whole genome shotgun (WGS) entry which is preliminary data.</text>
</comment>
<gene>
    <name evidence="1" type="ORF">FOB60_001054</name>
</gene>
<name>A0A8X7NSB0_CANPA</name>
<dbReference type="Proteomes" id="UP000590412">
    <property type="component" value="Unassembled WGS sequence"/>
</dbReference>
<accession>A0A8X7NSB0</accession>
<reference evidence="1" key="1">
    <citation type="submission" date="2020-03" db="EMBL/GenBank/DDBJ databases">
        <title>FDA dAtabase for Regulatory Grade micrObial Sequences (FDA-ARGOS): Supporting development and validation of Infectious Disease Dx tests.</title>
        <authorList>
            <person name="Campos J."/>
            <person name="Goldberg B."/>
            <person name="Tallon L."/>
            <person name="Sadzewicz L."/>
            <person name="Vavikolanu K."/>
            <person name="Mehta A."/>
            <person name="Aluvathingal J."/>
            <person name="Nadendla S."/>
            <person name="Nandy P."/>
            <person name="Geyer C."/>
            <person name="Yan Y."/>
            <person name="Sichtig H."/>
        </authorList>
    </citation>
    <scope>NUCLEOTIDE SEQUENCE [LARGE SCALE GENOMIC DNA]</scope>
    <source>
        <strain evidence="1">FDAARGOS_652</strain>
    </source>
</reference>
<sequence length="184" mass="21522">MVKIPKSSMLELDASDIEGSMDTPFLEEEDSSHDDNCTNSRNSMQLHVNSLNKRMEFTGYTKRVREVEITMTQNHDSSFENSCPLDSPFVEAVQDKSANERHPLDLTSNITFIKWCEELNSIQKEEQRLINQLFIERYKLYMRYELLNKALNKYANQLSTEKTKLSEKFDHIRKTFSDILNLAV</sequence>
<evidence type="ECO:0000313" key="1">
    <source>
        <dbReference type="EMBL" id="KAF6059472.1"/>
    </source>
</evidence>